<dbReference type="AlphaFoldDB" id="A0A1G7PLS1"/>
<accession>A0A1G7PLS1</accession>
<dbReference type="OrthoDB" id="1685058at2"/>
<organism evidence="2 3">
    <name type="scientific">Sporolituus thermophilus DSM 23256</name>
    <dbReference type="NCBI Taxonomy" id="1123285"/>
    <lineage>
        <taxon>Bacteria</taxon>
        <taxon>Bacillati</taxon>
        <taxon>Bacillota</taxon>
        <taxon>Negativicutes</taxon>
        <taxon>Selenomonadales</taxon>
        <taxon>Sporomusaceae</taxon>
        <taxon>Sporolituus</taxon>
    </lineage>
</organism>
<dbReference type="EMBL" id="FNBU01000041">
    <property type="protein sequence ID" value="SDF87094.1"/>
    <property type="molecule type" value="Genomic_DNA"/>
</dbReference>
<evidence type="ECO:0000313" key="2">
    <source>
        <dbReference type="EMBL" id="SDF87094.1"/>
    </source>
</evidence>
<feature type="domain" description="GRAM" evidence="1">
    <location>
        <begin position="3"/>
        <end position="104"/>
    </location>
</feature>
<sequence>MYSFPLEENERILKKDLANMSYDGNNLHGALYLTTDRIVFVGYLLNITQKYFEEIPLAHVETIKPEKTFFFIPNAFAITTIKDRRLKFIVNKRDEWIDAIQQRINSL</sequence>
<dbReference type="CDD" id="cd10570">
    <property type="entry name" value="PH-GRAM"/>
    <property type="match status" value="1"/>
</dbReference>
<dbReference type="SUPFAM" id="SSF50729">
    <property type="entry name" value="PH domain-like"/>
    <property type="match status" value="1"/>
</dbReference>
<dbReference type="InterPro" id="IPR011993">
    <property type="entry name" value="PH-like_dom_sf"/>
</dbReference>
<keyword evidence="3" id="KW-1185">Reference proteome</keyword>
<dbReference type="Gene3D" id="2.30.29.30">
    <property type="entry name" value="Pleckstrin-homology domain (PH domain)/Phosphotyrosine-binding domain (PTB)"/>
    <property type="match status" value="1"/>
</dbReference>
<evidence type="ECO:0000259" key="1">
    <source>
        <dbReference type="Pfam" id="PF02893"/>
    </source>
</evidence>
<proteinExistence type="predicted"/>
<evidence type="ECO:0000313" key="3">
    <source>
        <dbReference type="Proteomes" id="UP000243333"/>
    </source>
</evidence>
<dbReference type="Pfam" id="PF02893">
    <property type="entry name" value="GRAM"/>
    <property type="match status" value="1"/>
</dbReference>
<reference evidence="3" key="1">
    <citation type="submission" date="2016-10" db="EMBL/GenBank/DDBJ databases">
        <authorList>
            <person name="Varghese N."/>
            <person name="Submissions S."/>
        </authorList>
    </citation>
    <scope>NUCLEOTIDE SEQUENCE [LARGE SCALE GENOMIC DNA]</scope>
    <source>
        <strain evidence="3">DSM 23256</strain>
    </source>
</reference>
<dbReference type="RefSeq" id="WP_093692230.1">
    <property type="nucleotide sequence ID" value="NZ_FNBU01000041.1"/>
</dbReference>
<dbReference type="Proteomes" id="UP000243333">
    <property type="component" value="Unassembled WGS sequence"/>
</dbReference>
<gene>
    <name evidence="2" type="ORF">SAMN05660235_03002</name>
</gene>
<dbReference type="InterPro" id="IPR004182">
    <property type="entry name" value="GRAM"/>
</dbReference>
<protein>
    <submittedName>
        <fullName evidence="2">GRAM domain-containing protein</fullName>
    </submittedName>
</protein>
<name>A0A1G7PLS1_9FIRM</name>
<dbReference type="STRING" id="1123285.SAMN05660235_03002"/>